<feature type="region of interest" description="Disordered" evidence="1">
    <location>
        <begin position="121"/>
        <end position="142"/>
    </location>
</feature>
<dbReference type="Proteomes" id="UP000317650">
    <property type="component" value="Chromosome 4"/>
</dbReference>
<reference evidence="2 3" key="1">
    <citation type="journal article" date="2019" name="Nat. Plants">
        <title>Genome sequencing of Musa balbisiana reveals subgenome evolution and function divergence in polyploid bananas.</title>
        <authorList>
            <person name="Yao X."/>
        </authorList>
    </citation>
    <scope>NUCLEOTIDE SEQUENCE [LARGE SCALE GENOMIC DNA]</scope>
    <source>
        <strain evidence="3">cv. DH-PKW</strain>
        <tissue evidence="2">Leaves</tissue>
    </source>
</reference>
<evidence type="ECO:0000256" key="1">
    <source>
        <dbReference type="SAM" id="MobiDB-lite"/>
    </source>
</evidence>
<name>A0A4S8KHX5_MUSBA</name>
<organism evidence="2 3">
    <name type="scientific">Musa balbisiana</name>
    <name type="common">Banana</name>
    <dbReference type="NCBI Taxonomy" id="52838"/>
    <lineage>
        <taxon>Eukaryota</taxon>
        <taxon>Viridiplantae</taxon>
        <taxon>Streptophyta</taxon>
        <taxon>Embryophyta</taxon>
        <taxon>Tracheophyta</taxon>
        <taxon>Spermatophyta</taxon>
        <taxon>Magnoliopsida</taxon>
        <taxon>Liliopsida</taxon>
        <taxon>Zingiberales</taxon>
        <taxon>Musaceae</taxon>
        <taxon>Musa</taxon>
    </lineage>
</organism>
<gene>
    <name evidence="2" type="ORF">C4D60_Mb04t39460</name>
</gene>
<feature type="compositionally biased region" description="Basic and acidic residues" evidence="1">
    <location>
        <begin position="131"/>
        <end position="141"/>
    </location>
</feature>
<evidence type="ECO:0000313" key="2">
    <source>
        <dbReference type="EMBL" id="THU75014.1"/>
    </source>
</evidence>
<protein>
    <submittedName>
        <fullName evidence="2">Uncharacterized protein</fullName>
    </submittedName>
</protein>
<sequence>MARGKGERGTHEAIVVDGVDVLLLRDHVAKAAAGGVLEGDAGGLGPQDAVDVVASNPSGTLIVLLGSPSCTMMRWYGWKKGRHISKKSRFLIVGITMSSSSFSNGVPGTDFDDESFAIAALPDQNQNGDEEQVRKRPDKSKGGVVDRTLAFRKAVRPPRLVGGVNVDGRNMIRQLELRPEWFRVTNSKEKERQIEGPMLKTISYHLPINSTSRHSIKQIEGVIFLPLHCTSLQKDNRYSTPVSFSNHHTQLATRGVDSLCTPCPTTKCFRGGRRGGERRSASKEDALHVARHLLAACSRRIWCWRWLTSESRSVWCGGAAPEYIASLQLFLACYSPATSVSVNYKHIV</sequence>
<keyword evidence="3" id="KW-1185">Reference proteome</keyword>
<accession>A0A4S8KHX5</accession>
<dbReference type="EMBL" id="PYDT01000001">
    <property type="protein sequence ID" value="THU75014.1"/>
    <property type="molecule type" value="Genomic_DNA"/>
</dbReference>
<proteinExistence type="predicted"/>
<evidence type="ECO:0000313" key="3">
    <source>
        <dbReference type="Proteomes" id="UP000317650"/>
    </source>
</evidence>
<comment type="caution">
    <text evidence="2">The sequence shown here is derived from an EMBL/GenBank/DDBJ whole genome shotgun (WGS) entry which is preliminary data.</text>
</comment>
<dbReference type="AlphaFoldDB" id="A0A4S8KHX5"/>